<protein>
    <submittedName>
        <fullName evidence="1">Uncharacterized protein</fullName>
    </submittedName>
</protein>
<dbReference type="Proteomes" id="UP000790377">
    <property type="component" value="Unassembled WGS sequence"/>
</dbReference>
<feature type="non-terminal residue" evidence="1">
    <location>
        <position position="158"/>
    </location>
</feature>
<dbReference type="EMBL" id="MU267918">
    <property type="protein sequence ID" value="KAH7907302.1"/>
    <property type="molecule type" value="Genomic_DNA"/>
</dbReference>
<proteinExistence type="predicted"/>
<organism evidence="1 2">
    <name type="scientific">Hygrophoropsis aurantiaca</name>
    <dbReference type="NCBI Taxonomy" id="72124"/>
    <lineage>
        <taxon>Eukaryota</taxon>
        <taxon>Fungi</taxon>
        <taxon>Dikarya</taxon>
        <taxon>Basidiomycota</taxon>
        <taxon>Agaricomycotina</taxon>
        <taxon>Agaricomycetes</taxon>
        <taxon>Agaricomycetidae</taxon>
        <taxon>Boletales</taxon>
        <taxon>Coniophorineae</taxon>
        <taxon>Hygrophoropsidaceae</taxon>
        <taxon>Hygrophoropsis</taxon>
    </lineage>
</organism>
<sequence length="158" mass="16790">VAACGDVVKKPKLDQHHGRCHSGFDCIDCHTSFHSPAEFKTHTQCISEAEKYQKNLYKGPRTNGAIAMRGGRGGARGGSMQNGYGRQIRSQATGANHTPLGTPSRMSPITTPAVELSPPPPVTNPVAQETPKSTSIPSSVPEKKTKSKKSKTSAIVNV</sequence>
<accession>A0ACB8A2A3</accession>
<comment type="caution">
    <text evidence="1">The sequence shown here is derived from an EMBL/GenBank/DDBJ whole genome shotgun (WGS) entry which is preliminary data.</text>
</comment>
<evidence type="ECO:0000313" key="1">
    <source>
        <dbReference type="EMBL" id="KAH7907302.1"/>
    </source>
</evidence>
<keyword evidence="2" id="KW-1185">Reference proteome</keyword>
<feature type="non-terminal residue" evidence="1">
    <location>
        <position position="1"/>
    </location>
</feature>
<evidence type="ECO:0000313" key="2">
    <source>
        <dbReference type="Proteomes" id="UP000790377"/>
    </source>
</evidence>
<gene>
    <name evidence="1" type="ORF">BJ138DRAFT_1214820</name>
</gene>
<reference evidence="1" key="1">
    <citation type="journal article" date="2021" name="New Phytol.">
        <title>Evolutionary innovations through gain and loss of genes in the ectomycorrhizal Boletales.</title>
        <authorList>
            <person name="Wu G."/>
            <person name="Miyauchi S."/>
            <person name="Morin E."/>
            <person name="Kuo A."/>
            <person name="Drula E."/>
            <person name="Varga T."/>
            <person name="Kohler A."/>
            <person name="Feng B."/>
            <person name="Cao Y."/>
            <person name="Lipzen A."/>
            <person name="Daum C."/>
            <person name="Hundley H."/>
            <person name="Pangilinan J."/>
            <person name="Johnson J."/>
            <person name="Barry K."/>
            <person name="LaButti K."/>
            <person name="Ng V."/>
            <person name="Ahrendt S."/>
            <person name="Min B."/>
            <person name="Choi I.G."/>
            <person name="Park H."/>
            <person name="Plett J.M."/>
            <person name="Magnuson J."/>
            <person name="Spatafora J.W."/>
            <person name="Nagy L.G."/>
            <person name="Henrissat B."/>
            <person name="Grigoriev I.V."/>
            <person name="Yang Z.L."/>
            <person name="Xu J."/>
            <person name="Martin F.M."/>
        </authorList>
    </citation>
    <scope>NUCLEOTIDE SEQUENCE</scope>
    <source>
        <strain evidence="1">ATCC 28755</strain>
    </source>
</reference>
<name>A0ACB8A2A3_9AGAM</name>